<organism evidence="1 2">
    <name type="scientific">Salipiger aestuarii</name>
    <dbReference type="NCBI Taxonomy" id="568098"/>
    <lineage>
        <taxon>Bacteria</taxon>
        <taxon>Pseudomonadati</taxon>
        <taxon>Pseudomonadota</taxon>
        <taxon>Alphaproteobacteria</taxon>
        <taxon>Rhodobacterales</taxon>
        <taxon>Roseobacteraceae</taxon>
        <taxon>Salipiger</taxon>
    </lineage>
</organism>
<reference evidence="1 2" key="1">
    <citation type="submission" date="2018-06" db="EMBL/GenBank/DDBJ databases">
        <title>Genomic Encyclopedia of Archaeal and Bacterial Type Strains, Phase II (KMG-II): from individual species to whole genera.</title>
        <authorList>
            <person name="Goeker M."/>
        </authorList>
    </citation>
    <scope>NUCLEOTIDE SEQUENCE [LARGE SCALE GENOMIC DNA]</scope>
    <source>
        <strain evidence="1 2">DSM 22011</strain>
    </source>
</reference>
<dbReference type="RefSeq" id="WP_009507082.1">
    <property type="nucleotide sequence ID" value="NZ_LIGK01000001.1"/>
</dbReference>
<dbReference type="Proteomes" id="UP000249165">
    <property type="component" value="Unassembled WGS sequence"/>
</dbReference>
<evidence type="ECO:0000313" key="2">
    <source>
        <dbReference type="Proteomes" id="UP000249165"/>
    </source>
</evidence>
<comment type="caution">
    <text evidence="1">The sequence shown here is derived from an EMBL/GenBank/DDBJ whole genome shotgun (WGS) entry which is preliminary data.</text>
</comment>
<dbReference type="EMBL" id="QLMG01000003">
    <property type="protein sequence ID" value="RAK21911.1"/>
    <property type="molecule type" value="Genomic_DNA"/>
</dbReference>
<accession>A0A327YN11</accession>
<proteinExistence type="predicted"/>
<dbReference type="OrthoDB" id="7871608at2"/>
<gene>
    <name evidence="1" type="ORF">ATI53_100367</name>
</gene>
<dbReference type="AlphaFoldDB" id="A0A327YN11"/>
<evidence type="ECO:0000313" key="1">
    <source>
        <dbReference type="EMBL" id="RAK21911.1"/>
    </source>
</evidence>
<name>A0A327YN11_9RHOB</name>
<sequence>MPANDFATDLPHETGDVLRMPVADIPDAISALVQRREFSDLVSRIHVDLRSPDAALRQSGVRALQKLGFPV</sequence>
<protein>
    <submittedName>
        <fullName evidence="1">Uncharacterized protein</fullName>
    </submittedName>
</protein>
<keyword evidence="2" id="KW-1185">Reference proteome</keyword>